<proteinExistence type="predicted"/>
<keyword evidence="1" id="KW-1133">Transmembrane helix</keyword>
<organism evidence="2 3">
    <name type="scientific">Conyzicola nivalis</name>
    <dbReference type="NCBI Taxonomy" id="1477021"/>
    <lineage>
        <taxon>Bacteria</taxon>
        <taxon>Bacillati</taxon>
        <taxon>Actinomycetota</taxon>
        <taxon>Actinomycetes</taxon>
        <taxon>Micrococcales</taxon>
        <taxon>Microbacteriaceae</taxon>
        <taxon>Conyzicola</taxon>
    </lineage>
</organism>
<feature type="transmembrane region" description="Helical" evidence="1">
    <location>
        <begin position="76"/>
        <end position="95"/>
    </location>
</feature>
<dbReference type="Proteomes" id="UP001549257">
    <property type="component" value="Unassembled WGS sequence"/>
</dbReference>
<comment type="caution">
    <text evidence="2">The sequence shown here is derived from an EMBL/GenBank/DDBJ whole genome shotgun (WGS) entry which is preliminary data.</text>
</comment>
<feature type="transmembrane region" description="Helical" evidence="1">
    <location>
        <begin position="123"/>
        <end position="146"/>
    </location>
</feature>
<keyword evidence="1" id="KW-0812">Transmembrane</keyword>
<keyword evidence="3" id="KW-1185">Reference proteome</keyword>
<feature type="transmembrane region" description="Helical" evidence="1">
    <location>
        <begin position="280"/>
        <end position="300"/>
    </location>
</feature>
<protein>
    <submittedName>
        <fullName evidence="2">Uncharacterized protein</fullName>
    </submittedName>
</protein>
<dbReference type="RefSeq" id="WP_354022754.1">
    <property type="nucleotide sequence ID" value="NZ_JBEPSJ010000001.1"/>
</dbReference>
<feature type="transmembrane region" description="Helical" evidence="1">
    <location>
        <begin position="306"/>
        <end position="325"/>
    </location>
</feature>
<evidence type="ECO:0000313" key="3">
    <source>
        <dbReference type="Proteomes" id="UP001549257"/>
    </source>
</evidence>
<reference evidence="2 3" key="1">
    <citation type="submission" date="2024-06" db="EMBL/GenBank/DDBJ databases">
        <title>Sorghum-associated microbial communities from plants grown in Nebraska, USA.</title>
        <authorList>
            <person name="Schachtman D."/>
        </authorList>
    </citation>
    <scope>NUCLEOTIDE SEQUENCE [LARGE SCALE GENOMIC DNA]</scope>
    <source>
        <strain evidence="2 3">2857</strain>
    </source>
</reference>
<feature type="transmembrane region" description="Helical" evidence="1">
    <location>
        <begin position="182"/>
        <end position="199"/>
    </location>
</feature>
<accession>A0ABV2QHL8</accession>
<feature type="transmembrane region" description="Helical" evidence="1">
    <location>
        <begin position="153"/>
        <end position="170"/>
    </location>
</feature>
<gene>
    <name evidence="2" type="ORF">ABIE21_000019</name>
</gene>
<keyword evidence="1" id="KW-0472">Membrane</keyword>
<name>A0ABV2QHL8_9MICO</name>
<sequence length="338" mass="36276">MSAALERRYRAALDWYPRGWREENGEAILGTLLDEAEATGREKPRFGDVLNLALHGIAATAKEVPDRIPATIRDRIAAISLGTGFALALVLFLASEWAPWAPNGPWNGWAFDWRVTHSAVPGFGPFASAGVVLFGLWFAAFGFALVGLARTASFTLSFTFPVSLLLIEHAGHRMATLRPTDGALVTLAALALLAMMGRPTRRGQKRAGARWLAAAAGIAVVIPLSMAARAIAESQTPGTWRFEGRLDPWNGWSLISSPLLLCALAAVLVLIAVARARRDWAVAIGASTVPWALSAVALTLGSVSGVAFYAILGVAATIALAWFVLRERGYRLVLQRRE</sequence>
<evidence type="ECO:0000313" key="2">
    <source>
        <dbReference type="EMBL" id="MET4580529.1"/>
    </source>
</evidence>
<evidence type="ECO:0000256" key="1">
    <source>
        <dbReference type="SAM" id="Phobius"/>
    </source>
</evidence>
<dbReference type="EMBL" id="JBEPSJ010000001">
    <property type="protein sequence ID" value="MET4580529.1"/>
    <property type="molecule type" value="Genomic_DNA"/>
</dbReference>
<feature type="transmembrane region" description="Helical" evidence="1">
    <location>
        <begin position="252"/>
        <end position="273"/>
    </location>
</feature>
<feature type="transmembrane region" description="Helical" evidence="1">
    <location>
        <begin position="211"/>
        <end position="232"/>
    </location>
</feature>